<proteinExistence type="predicted"/>
<gene>
    <name evidence="2" type="ORF">CFP56_025606</name>
</gene>
<dbReference type="EMBL" id="PKMF04000406">
    <property type="protein sequence ID" value="KAK7833478.1"/>
    <property type="molecule type" value="Genomic_DNA"/>
</dbReference>
<dbReference type="AlphaFoldDB" id="A0AAW0K2K5"/>
<accession>A0AAW0K2K5</accession>
<feature type="domain" description="RNase H type-1" evidence="1">
    <location>
        <begin position="1"/>
        <end position="59"/>
    </location>
</feature>
<comment type="caution">
    <text evidence="2">The sequence shown here is derived from an EMBL/GenBank/DDBJ whole genome shotgun (WGS) entry which is preliminary data.</text>
</comment>
<dbReference type="Proteomes" id="UP000237347">
    <property type="component" value="Unassembled WGS sequence"/>
</dbReference>
<sequence length="60" mass="6893">MVECWALRDGLQLTNHLGIQNIVVELDAKIIVEILQSNQEINNSFSPLLMDCRLILRNFP</sequence>
<name>A0AAW0K2K5_QUESU</name>
<reference evidence="2 3" key="1">
    <citation type="journal article" date="2018" name="Sci. Data">
        <title>The draft genome sequence of cork oak.</title>
        <authorList>
            <person name="Ramos A.M."/>
            <person name="Usie A."/>
            <person name="Barbosa P."/>
            <person name="Barros P.M."/>
            <person name="Capote T."/>
            <person name="Chaves I."/>
            <person name="Simoes F."/>
            <person name="Abreu I."/>
            <person name="Carrasquinho I."/>
            <person name="Faro C."/>
            <person name="Guimaraes J.B."/>
            <person name="Mendonca D."/>
            <person name="Nobrega F."/>
            <person name="Rodrigues L."/>
            <person name="Saibo N.J.M."/>
            <person name="Varela M.C."/>
            <person name="Egas C."/>
            <person name="Matos J."/>
            <person name="Miguel C.M."/>
            <person name="Oliveira M.M."/>
            <person name="Ricardo C.P."/>
            <person name="Goncalves S."/>
        </authorList>
    </citation>
    <scope>NUCLEOTIDE SEQUENCE [LARGE SCALE GENOMIC DNA]</scope>
    <source>
        <strain evidence="3">cv. HL8</strain>
    </source>
</reference>
<dbReference type="GO" id="GO:0003676">
    <property type="term" value="F:nucleic acid binding"/>
    <property type="evidence" value="ECO:0007669"/>
    <property type="project" value="InterPro"/>
</dbReference>
<keyword evidence="3" id="KW-1185">Reference proteome</keyword>
<protein>
    <recommendedName>
        <fullName evidence="1">RNase H type-1 domain-containing protein</fullName>
    </recommendedName>
</protein>
<dbReference type="InterPro" id="IPR002156">
    <property type="entry name" value="RNaseH_domain"/>
</dbReference>
<evidence type="ECO:0000259" key="1">
    <source>
        <dbReference type="Pfam" id="PF13456"/>
    </source>
</evidence>
<evidence type="ECO:0000313" key="2">
    <source>
        <dbReference type="EMBL" id="KAK7833478.1"/>
    </source>
</evidence>
<organism evidence="2 3">
    <name type="scientific">Quercus suber</name>
    <name type="common">Cork oak</name>
    <dbReference type="NCBI Taxonomy" id="58331"/>
    <lineage>
        <taxon>Eukaryota</taxon>
        <taxon>Viridiplantae</taxon>
        <taxon>Streptophyta</taxon>
        <taxon>Embryophyta</taxon>
        <taxon>Tracheophyta</taxon>
        <taxon>Spermatophyta</taxon>
        <taxon>Magnoliopsida</taxon>
        <taxon>eudicotyledons</taxon>
        <taxon>Gunneridae</taxon>
        <taxon>Pentapetalae</taxon>
        <taxon>rosids</taxon>
        <taxon>fabids</taxon>
        <taxon>Fagales</taxon>
        <taxon>Fagaceae</taxon>
        <taxon>Quercus</taxon>
    </lineage>
</organism>
<dbReference type="Pfam" id="PF13456">
    <property type="entry name" value="RVT_3"/>
    <property type="match status" value="1"/>
</dbReference>
<dbReference type="GO" id="GO:0004523">
    <property type="term" value="F:RNA-DNA hybrid ribonuclease activity"/>
    <property type="evidence" value="ECO:0007669"/>
    <property type="project" value="InterPro"/>
</dbReference>
<evidence type="ECO:0000313" key="3">
    <source>
        <dbReference type="Proteomes" id="UP000237347"/>
    </source>
</evidence>